<keyword evidence="2" id="KW-1185">Reference proteome</keyword>
<evidence type="ECO:0000313" key="1">
    <source>
        <dbReference type="EnsemblPlants" id="AVESA.00010b.r2.6CG1112730.1.CDS.1"/>
    </source>
</evidence>
<evidence type="ECO:0000313" key="2">
    <source>
        <dbReference type="Proteomes" id="UP001732700"/>
    </source>
</evidence>
<organism evidence="1 2">
    <name type="scientific">Avena sativa</name>
    <name type="common">Oat</name>
    <dbReference type="NCBI Taxonomy" id="4498"/>
    <lineage>
        <taxon>Eukaryota</taxon>
        <taxon>Viridiplantae</taxon>
        <taxon>Streptophyta</taxon>
        <taxon>Embryophyta</taxon>
        <taxon>Tracheophyta</taxon>
        <taxon>Spermatophyta</taxon>
        <taxon>Magnoliopsida</taxon>
        <taxon>Liliopsida</taxon>
        <taxon>Poales</taxon>
        <taxon>Poaceae</taxon>
        <taxon>BOP clade</taxon>
        <taxon>Pooideae</taxon>
        <taxon>Poodae</taxon>
        <taxon>Poeae</taxon>
        <taxon>Poeae Chloroplast Group 1 (Aveneae type)</taxon>
        <taxon>Aveninae</taxon>
        <taxon>Avena</taxon>
    </lineage>
</organism>
<sequence length="417" mass="46157">MEMDGLDDIYKLNRFKPSKEEAVTYFLPRLFAGSPLPHGADLLIRHADVYACEPKDLAIEYEPVPTASNTGDRFFFTTCKGKKGRFARVAGAGTWAIQKTESVYDAGVKVGELKHLSFKKDKVSTGWVMEEYRCLLPEAVVPGGEKVLCKIHLAPNAPASARQESDAYKIRQERAEPAHAPQPQPEPVTVSAGAHPQKRPAPVAAADLSSCKKMRVAAPVPEPEEEYEYEDCPVWFTPADLPAASTEVPAAAAEADDDTGRLSCTLEELLGLQQQEQPLPVGAENSIEHLNSDEDIEHIDIDQLVARIDWEDEDLLRSWAGDDGEEAKQTVGGMVQEEQTFPIQSENSIQQLDIDRYQQSVPSVDRECSEELQSLLALHGEEEAQLRKRCNYNATVADLNAPWLEGRNHFFSFGAVN</sequence>
<name>A0ACD5Z8B3_AVESA</name>
<dbReference type="Proteomes" id="UP001732700">
    <property type="component" value="Chromosome 6C"/>
</dbReference>
<accession>A0ACD5Z8B3</accession>
<reference evidence="1" key="2">
    <citation type="submission" date="2025-09" db="UniProtKB">
        <authorList>
            <consortium name="EnsemblPlants"/>
        </authorList>
    </citation>
    <scope>IDENTIFICATION</scope>
</reference>
<proteinExistence type="predicted"/>
<dbReference type="EnsemblPlants" id="AVESA.00010b.r2.6CG1112730.1">
    <property type="protein sequence ID" value="AVESA.00010b.r2.6CG1112730.1.CDS.1"/>
    <property type="gene ID" value="AVESA.00010b.r2.6CG1112730"/>
</dbReference>
<protein>
    <submittedName>
        <fullName evidence="1">Uncharacterized protein</fullName>
    </submittedName>
</protein>
<reference evidence="1" key="1">
    <citation type="submission" date="2021-05" db="EMBL/GenBank/DDBJ databases">
        <authorList>
            <person name="Scholz U."/>
            <person name="Mascher M."/>
            <person name="Fiebig A."/>
        </authorList>
    </citation>
    <scope>NUCLEOTIDE SEQUENCE [LARGE SCALE GENOMIC DNA]</scope>
</reference>